<dbReference type="EMBL" id="PNIQ01000007">
    <property type="protein sequence ID" value="PMP87525.1"/>
    <property type="molecule type" value="Genomic_DNA"/>
</dbReference>
<accession>A0A2J6XG17</accession>
<dbReference type="Pfam" id="PF06134">
    <property type="entry name" value="RhaA"/>
    <property type="match status" value="1"/>
</dbReference>
<keyword evidence="4 6" id="KW-0413">Isomerase</keyword>
<sequence>MTFPAPTSAQIEAAYAVARDRYAALGVDTEAALATLATVSLSLHCWQGDDVGGFENPGG</sequence>
<keyword evidence="2" id="KW-0479">Metal-binding</keyword>
<keyword evidence="5" id="KW-0684">Rhamnose metabolism</keyword>
<dbReference type="EC" id="5.3.1.14" evidence="6"/>
<dbReference type="InterPro" id="IPR009308">
    <property type="entry name" value="Rhamnose_isomerase"/>
</dbReference>
<dbReference type="GO" id="GO:0019324">
    <property type="term" value="P:L-lyxose metabolic process"/>
    <property type="evidence" value="ECO:0007669"/>
    <property type="project" value="TreeGrafter"/>
</dbReference>
<dbReference type="InterPro" id="IPR036237">
    <property type="entry name" value="Xyl_isomerase-like_sf"/>
</dbReference>
<dbReference type="InterPro" id="IPR050337">
    <property type="entry name" value="L-rhamnose_isomerase"/>
</dbReference>
<reference evidence="6 7" key="1">
    <citation type="submission" date="2018-01" db="EMBL/GenBank/DDBJ databases">
        <title>Metagenomic assembled genomes from two thermal pools in the Uzon Caldera, Kamchatka, Russia.</title>
        <authorList>
            <person name="Wilkins L."/>
            <person name="Ettinger C."/>
        </authorList>
    </citation>
    <scope>NUCLEOTIDE SEQUENCE [LARGE SCALE GENOMIC DNA]</scope>
    <source>
        <strain evidence="6">ZAV-02</strain>
    </source>
</reference>
<protein>
    <submittedName>
        <fullName evidence="6">L-rhamnose isomerase</fullName>
        <ecNumber evidence="6">5.3.1.14</ecNumber>
    </submittedName>
</protein>
<evidence type="ECO:0000256" key="2">
    <source>
        <dbReference type="ARBA" id="ARBA00022723"/>
    </source>
</evidence>
<feature type="non-terminal residue" evidence="6">
    <location>
        <position position="59"/>
    </location>
</feature>
<name>A0A2J6XG17_9CHLR</name>
<dbReference type="GO" id="GO:0019301">
    <property type="term" value="P:rhamnose catabolic process"/>
    <property type="evidence" value="ECO:0007669"/>
    <property type="project" value="TreeGrafter"/>
</dbReference>
<organism evidence="6 7">
    <name type="scientific">Chloroflexus aggregans</name>
    <dbReference type="NCBI Taxonomy" id="152260"/>
    <lineage>
        <taxon>Bacteria</taxon>
        <taxon>Bacillati</taxon>
        <taxon>Chloroflexota</taxon>
        <taxon>Chloroflexia</taxon>
        <taxon>Chloroflexales</taxon>
        <taxon>Chloroflexineae</taxon>
        <taxon>Chloroflexaceae</taxon>
        <taxon>Chloroflexus</taxon>
    </lineage>
</organism>
<evidence type="ECO:0000256" key="3">
    <source>
        <dbReference type="ARBA" id="ARBA00023211"/>
    </source>
</evidence>
<dbReference type="Proteomes" id="UP000243376">
    <property type="component" value="Unassembled WGS sequence"/>
</dbReference>
<evidence type="ECO:0000313" key="6">
    <source>
        <dbReference type="EMBL" id="PMP87525.1"/>
    </source>
</evidence>
<evidence type="ECO:0000313" key="7">
    <source>
        <dbReference type="Proteomes" id="UP000243376"/>
    </source>
</evidence>
<dbReference type="Gene3D" id="3.20.20.150">
    <property type="entry name" value="Divalent-metal-dependent TIM barrel enzymes"/>
    <property type="match status" value="1"/>
</dbReference>
<dbReference type="SUPFAM" id="SSF51658">
    <property type="entry name" value="Xylose isomerase-like"/>
    <property type="match status" value="1"/>
</dbReference>
<keyword evidence="1" id="KW-0963">Cytoplasm</keyword>
<gene>
    <name evidence="6" type="ORF">C0184_00095</name>
</gene>
<proteinExistence type="predicted"/>
<evidence type="ECO:0000256" key="1">
    <source>
        <dbReference type="ARBA" id="ARBA00022490"/>
    </source>
</evidence>
<comment type="caution">
    <text evidence="6">The sequence shown here is derived from an EMBL/GenBank/DDBJ whole genome shotgun (WGS) entry which is preliminary data.</text>
</comment>
<dbReference type="GO" id="GO:0030145">
    <property type="term" value="F:manganese ion binding"/>
    <property type="evidence" value="ECO:0007669"/>
    <property type="project" value="InterPro"/>
</dbReference>
<keyword evidence="3" id="KW-0464">Manganese</keyword>
<evidence type="ECO:0000256" key="4">
    <source>
        <dbReference type="ARBA" id="ARBA00023235"/>
    </source>
</evidence>
<dbReference type="AlphaFoldDB" id="A0A2J6XG17"/>
<evidence type="ECO:0000256" key="5">
    <source>
        <dbReference type="ARBA" id="ARBA00023308"/>
    </source>
</evidence>
<dbReference type="GO" id="GO:0008740">
    <property type="term" value="F:L-rhamnose isomerase activity"/>
    <property type="evidence" value="ECO:0007669"/>
    <property type="project" value="UniProtKB-EC"/>
</dbReference>
<dbReference type="PANTHER" id="PTHR30268">
    <property type="entry name" value="L-RHAMNOSE ISOMERASE"/>
    <property type="match status" value="1"/>
</dbReference>
<dbReference type="PANTHER" id="PTHR30268:SF0">
    <property type="entry name" value="L-RHAMNOSE ISOMERASE"/>
    <property type="match status" value="1"/>
</dbReference>